<keyword evidence="2" id="KW-0058">Aromatic hydrocarbons catabolism</keyword>
<feature type="active site" description="Proton acceptor" evidence="4">
    <location>
        <position position="360"/>
    </location>
</feature>
<evidence type="ECO:0000313" key="7">
    <source>
        <dbReference type="Proteomes" id="UP000298180"/>
    </source>
</evidence>
<dbReference type="PANTHER" id="PTHR21661">
    <property type="entry name" value="EPOXIDE HYDROLASE 1-RELATED"/>
    <property type="match status" value="1"/>
</dbReference>
<dbReference type="InterPro" id="IPR000639">
    <property type="entry name" value="Epox_hydrolase-like"/>
</dbReference>
<feature type="active site" description="Proton donor" evidence="4">
    <location>
        <position position="305"/>
    </location>
</feature>
<evidence type="ECO:0000256" key="4">
    <source>
        <dbReference type="PIRSR" id="PIRSR001112-1"/>
    </source>
</evidence>
<feature type="domain" description="Epoxide hydrolase N-terminal" evidence="5">
    <location>
        <begin position="5"/>
        <end position="110"/>
    </location>
</feature>
<dbReference type="Gene3D" id="3.40.50.1820">
    <property type="entry name" value="alpha/beta hydrolase"/>
    <property type="match status" value="1"/>
</dbReference>
<evidence type="ECO:0000256" key="3">
    <source>
        <dbReference type="ARBA" id="ARBA00022801"/>
    </source>
</evidence>
<dbReference type="PIRSF" id="PIRSF001112">
    <property type="entry name" value="Epoxide_hydrolase"/>
    <property type="match status" value="1"/>
</dbReference>
<dbReference type="GO" id="GO:0004301">
    <property type="term" value="F:epoxide hydrolase activity"/>
    <property type="evidence" value="ECO:0007669"/>
    <property type="project" value="TreeGrafter"/>
</dbReference>
<dbReference type="GO" id="GO:0097176">
    <property type="term" value="P:epoxide metabolic process"/>
    <property type="evidence" value="ECO:0007669"/>
    <property type="project" value="TreeGrafter"/>
</dbReference>
<keyword evidence="7" id="KW-1185">Reference proteome</keyword>
<reference evidence="6 7" key="1">
    <citation type="submission" date="2019-03" db="EMBL/GenBank/DDBJ databases">
        <title>Ramlibacter henchirensis DSM 14656, whole genome shotgun sequence.</title>
        <authorList>
            <person name="Zhang X."/>
            <person name="Feng G."/>
            <person name="Zhu H."/>
        </authorList>
    </citation>
    <scope>NUCLEOTIDE SEQUENCE [LARGE SCALE GENOMIC DNA]</scope>
    <source>
        <strain evidence="6 7">DSM 14656</strain>
    </source>
</reference>
<dbReference type="Pfam" id="PF06441">
    <property type="entry name" value="EHN"/>
    <property type="match status" value="1"/>
</dbReference>
<keyword evidence="3 6" id="KW-0378">Hydrolase</keyword>
<evidence type="ECO:0000259" key="5">
    <source>
        <dbReference type="Pfam" id="PF06441"/>
    </source>
</evidence>
<name>A0A4Z0BWG9_9BURK</name>
<dbReference type="RefSeq" id="WP_135264358.1">
    <property type="nucleotide sequence ID" value="NZ_SMLM01000002.1"/>
</dbReference>
<dbReference type="PANTHER" id="PTHR21661:SF35">
    <property type="entry name" value="EPOXIDE HYDROLASE"/>
    <property type="match status" value="1"/>
</dbReference>
<dbReference type="InterPro" id="IPR029058">
    <property type="entry name" value="AB_hydrolase_fold"/>
</dbReference>
<sequence length="383" mass="42961">MAAMETFRVEIDDAVVERIRRRLLEARWAAEPDDDTDWKYGTQAQWLRGLVEYWTSSYDWRAAERELNRWPQYRASVAGQDIHFYHVKGSASRPRPLLLTHGWPGSVLEFLGCVERLAFPERNGGNAEEGFDLVIPSLPGYGFSARPPRPIGPRAVAKIWRSLMVDVLGYREFAAQGGDWGAGVTSWLGIDHADVTKAIHLNMVPSWVFAPAERPDAEEAQYHARVAAVRAAELGYFVVQSTKPQTVALALTDSPLGFAAWVCEKFRSWGDTRGDIHSRFSRDTLITNLMLYLVNDAVGPAIWMYRGRAEESPPGSKVPRVEVPTGVACFPAEFIPYPPRTVAERAYAVARWTEMPAGGHFAALEEPQAFSDEVRAFFSQVKF</sequence>
<evidence type="ECO:0000256" key="1">
    <source>
        <dbReference type="ARBA" id="ARBA00010088"/>
    </source>
</evidence>
<gene>
    <name evidence="6" type="ORF">EZ313_16465</name>
</gene>
<accession>A0A4Z0BWG9</accession>
<dbReference type="Proteomes" id="UP000298180">
    <property type="component" value="Unassembled WGS sequence"/>
</dbReference>
<dbReference type="InterPro" id="IPR016292">
    <property type="entry name" value="Epoxide_hydrolase"/>
</dbReference>
<proteinExistence type="inferred from homology"/>
<organism evidence="6 7">
    <name type="scientific">Ramlibacter henchirensis</name>
    <dbReference type="NCBI Taxonomy" id="204072"/>
    <lineage>
        <taxon>Bacteria</taxon>
        <taxon>Pseudomonadati</taxon>
        <taxon>Pseudomonadota</taxon>
        <taxon>Betaproteobacteria</taxon>
        <taxon>Burkholderiales</taxon>
        <taxon>Comamonadaceae</taxon>
        <taxon>Ramlibacter</taxon>
    </lineage>
</organism>
<feature type="active site" description="Nucleophile" evidence="4">
    <location>
        <position position="179"/>
    </location>
</feature>
<dbReference type="SUPFAM" id="SSF53474">
    <property type="entry name" value="alpha/beta-Hydrolases"/>
    <property type="match status" value="1"/>
</dbReference>
<evidence type="ECO:0000313" key="6">
    <source>
        <dbReference type="EMBL" id="TFZ02834.1"/>
    </source>
</evidence>
<comment type="similarity">
    <text evidence="1">Belongs to the peptidase S33 family.</text>
</comment>
<evidence type="ECO:0000256" key="2">
    <source>
        <dbReference type="ARBA" id="ARBA00022797"/>
    </source>
</evidence>
<comment type="caution">
    <text evidence="6">The sequence shown here is derived from an EMBL/GenBank/DDBJ whole genome shotgun (WGS) entry which is preliminary data.</text>
</comment>
<dbReference type="AlphaFoldDB" id="A0A4Z0BWG9"/>
<dbReference type="OrthoDB" id="9780765at2"/>
<dbReference type="PRINTS" id="PR00412">
    <property type="entry name" value="EPOXHYDRLASE"/>
</dbReference>
<dbReference type="EMBL" id="SMLM01000002">
    <property type="protein sequence ID" value="TFZ02834.1"/>
    <property type="molecule type" value="Genomic_DNA"/>
</dbReference>
<dbReference type="InterPro" id="IPR010497">
    <property type="entry name" value="Epoxide_hydro_N"/>
</dbReference>
<protein>
    <submittedName>
        <fullName evidence="6">Epoxide hydrolase</fullName>
    </submittedName>
</protein>